<feature type="region of interest" description="Disordered" evidence="3">
    <location>
        <begin position="663"/>
        <end position="685"/>
    </location>
</feature>
<evidence type="ECO:0000313" key="5">
    <source>
        <dbReference type="EMBL" id="KAF9482138.1"/>
    </source>
</evidence>
<dbReference type="SMART" id="SM00066">
    <property type="entry name" value="GAL4"/>
    <property type="match status" value="1"/>
</dbReference>
<dbReference type="Pfam" id="PF00172">
    <property type="entry name" value="Zn_clus"/>
    <property type="match status" value="1"/>
</dbReference>
<proteinExistence type="predicted"/>
<dbReference type="GO" id="GO:0003677">
    <property type="term" value="F:DNA binding"/>
    <property type="evidence" value="ECO:0007669"/>
    <property type="project" value="InterPro"/>
</dbReference>
<sequence>MNPGKDYSHQQDAPVAPFPEEQQKVKKRRLHGACDACRKKKVKCDSANMPGNICTNCQLSNVECTHNIPRQPKKSETQAIYIQELERKLEIMTNLLQNAYPGEDIDQLLDLGSNPTSENSTPDPPSLPSASSGQSDLKYSVLQSVPKELKTSTSKSIELSDDDGSSEGDDLEHIALTKHFSELSLESVEDRFFGQSSGFMFFKQAATAKGALTGKPVKPDPRNFRRPLYWNVRPWELAFATVQEPSYIYPDKDLLQTLVFIYFDKFNPFYPLLHKPTFLRMLNSGEHYQNPAFGMVVLLVCACASRYTDDPRVMMPGDSTGMSSGWRFFCQVPLHRNQLMYKTTTYDLQYYALTLVYLHGTSIPNTAYSILGLGMRHALEKGVHRRKPNTHKPTVEEELMKRAFWCLVAVDRYMSSFLGRPSMIHDEDFDVDYPIECDDEYWEAEDPDQAFKQPSGKPSTVTAFVWSLKLCQMLAFTCRTLYSTKKSKILSGLTGKEWEGRIVNELATSLSKWKESLPYFLRWNPDTQEPIFFHQSAYLYATYYYIQIQIYRPFLTKKSDLSFPALAMCTNAARLCADMLEVTATRGVRITTPNLILAGVSAGLVMVFNIMGNEQTGLGNSEKEYQYLQKCMDFLKECERRSPMAGRLCDMLKEVSFLKDYTPTANKRPRGSVESLPPPPSFPPENITEQFADTIAVPPGVTDATSIPDVPIYGATSPDFDLSNLLLMQMGYTVPGYDSENNYNQEFKVSTPLYDPGVIGLPGTMDMNHFGIGQVVQSGYAGGHNASAEEGFSPWNDMPATFHSIDEWDKYLAHVTRKF</sequence>
<dbReference type="AlphaFoldDB" id="A0A9P6D3Z7"/>
<feature type="domain" description="Zn(2)-C6 fungal-type" evidence="4">
    <location>
        <begin position="33"/>
        <end position="66"/>
    </location>
</feature>
<dbReference type="GO" id="GO:0008270">
    <property type="term" value="F:zinc ion binding"/>
    <property type="evidence" value="ECO:0007669"/>
    <property type="project" value="InterPro"/>
</dbReference>
<keyword evidence="6" id="KW-1185">Reference proteome</keyword>
<evidence type="ECO:0000256" key="1">
    <source>
        <dbReference type="ARBA" id="ARBA00022723"/>
    </source>
</evidence>
<dbReference type="GO" id="GO:0006351">
    <property type="term" value="P:DNA-templated transcription"/>
    <property type="evidence" value="ECO:0007669"/>
    <property type="project" value="InterPro"/>
</dbReference>
<evidence type="ECO:0000256" key="3">
    <source>
        <dbReference type="SAM" id="MobiDB-lite"/>
    </source>
</evidence>
<accession>A0A9P6D3Z7</accession>
<dbReference type="SUPFAM" id="SSF57701">
    <property type="entry name" value="Zn2/Cys6 DNA-binding domain"/>
    <property type="match status" value="1"/>
</dbReference>
<dbReference type="InterPro" id="IPR001138">
    <property type="entry name" value="Zn2Cys6_DnaBD"/>
</dbReference>
<name>A0A9P6D3Z7_9AGAR</name>
<keyword evidence="2" id="KW-0539">Nucleus</keyword>
<dbReference type="PROSITE" id="PS50048">
    <property type="entry name" value="ZN2_CY6_FUNGAL_2"/>
    <property type="match status" value="1"/>
</dbReference>
<dbReference type="InterPro" id="IPR036864">
    <property type="entry name" value="Zn2-C6_fun-type_DNA-bd_sf"/>
</dbReference>
<dbReference type="OrthoDB" id="4456959at2759"/>
<dbReference type="Proteomes" id="UP000807469">
    <property type="component" value="Unassembled WGS sequence"/>
</dbReference>
<dbReference type="InterPro" id="IPR050987">
    <property type="entry name" value="AtrR-like"/>
</dbReference>
<dbReference type="PANTHER" id="PTHR46910:SF38">
    <property type="entry name" value="ZN(2)-C6 FUNGAL-TYPE DOMAIN-CONTAINING PROTEIN"/>
    <property type="match status" value="1"/>
</dbReference>
<dbReference type="PANTHER" id="PTHR46910">
    <property type="entry name" value="TRANSCRIPTION FACTOR PDR1"/>
    <property type="match status" value="1"/>
</dbReference>
<protein>
    <recommendedName>
        <fullName evidence="4">Zn(2)-C6 fungal-type domain-containing protein</fullName>
    </recommendedName>
</protein>
<dbReference type="CDD" id="cd00067">
    <property type="entry name" value="GAL4"/>
    <property type="match status" value="1"/>
</dbReference>
<feature type="region of interest" description="Disordered" evidence="3">
    <location>
        <begin position="1"/>
        <end position="24"/>
    </location>
</feature>
<dbReference type="PROSITE" id="PS00463">
    <property type="entry name" value="ZN2_CY6_FUNGAL_1"/>
    <property type="match status" value="1"/>
</dbReference>
<dbReference type="CDD" id="cd12148">
    <property type="entry name" value="fungal_TF_MHR"/>
    <property type="match status" value="1"/>
</dbReference>
<dbReference type="GO" id="GO:0000981">
    <property type="term" value="F:DNA-binding transcription factor activity, RNA polymerase II-specific"/>
    <property type="evidence" value="ECO:0007669"/>
    <property type="project" value="InterPro"/>
</dbReference>
<dbReference type="Gene3D" id="4.10.240.10">
    <property type="entry name" value="Zn(2)-C6 fungal-type DNA-binding domain"/>
    <property type="match status" value="1"/>
</dbReference>
<dbReference type="InterPro" id="IPR007219">
    <property type="entry name" value="XnlR_reg_dom"/>
</dbReference>
<evidence type="ECO:0000259" key="4">
    <source>
        <dbReference type="PROSITE" id="PS50048"/>
    </source>
</evidence>
<dbReference type="SMART" id="SM00906">
    <property type="entry name" value="Fungal_trans"/>
    <property type="match status" value="1"/>
</dbReference>
<evidence type="ECO:0000313" key="6">
    <source>
        <dbReference type="Proteomes" id="UP000807469"/>
    </source>
</evidence>
<dbReference type="EMBL" id="MU155169">
    <property type="protein sequence ID" value="KAF9482138.1"/>
    <property type="molecule type" value="Genomic_DNA"/>
</dbReference>
<keyword evidence="1" id="KW-0479">Metal-binding</keyword>
<organism evidence="5 6">
    <name type="scientific">Pholiota conissans</name>
    <dbReference type="NCBI Taxonomy" id="109636"/>
    <lineage>
        <taxon>Eukaryota</taxon>
        <taxon>Fungi</taxon>
        <taxon>Dikarya</taxon>
        <taxon>Basidiomycota</taxon>
        <taxon>Agaricomycotina</taxon>
        <taxon>Agaricomycetes</taxon>
        <taxon>Agaricomycetidae</taxon>
        <taxon>Agaricales</taxon>
        <taxon>Agaricineae</taxon>
        <taxon>Strophariaceae</taxon>
        <taxon>Pholiota</taxon>
    </lineage>
</organism>
<dbReference type="Pfam" id="PF04082">
    <property type="entry name" value="Fungal_trans"/>
    <property type="match status" value="1"/>
</dbReference>
<feature type="region of interest" description="Disordered" evidence="3">
    <location>
        <begin position="106"/>
        <end position="135"/>
    </location>
</feature>
<gene>
    <name evidence="5" type="ORF">BDN70DRAFT_991356</name>
</gene>
<comment type="caution">
    <text evidence="5">The sequence shown here is derived from an EMBL/GenBank/DDBJ whole genome shotgun (WGS) entry which is preliminary data.</text>
</comment>
<evidence type="ECO:0000256" key="2">
    <source>
        <dbReference type="ARBA" id="ARBA00023242"/>
    </source>
</evidence>
<reference evidence="5" key="1">
    <citation type="submission" date="2020-11" db="EMBL/GenBank/DDBJ databases">
        <authorList>
            <consortium name="DOE Joint Genome Institute"/>
            <person name="Ahrendt S."/>
            <person name="Riley R."/>
            <person name="Andreopoulos W."/>
            <person name="Labutti K."/>
            <person name="Pangilinan J."/>
            <person name="Ruiz-Duenas F.J."/>
            <person name="Barrasa J.M."/>
            <person name="Sanchez-Garcia M."/>
            <person name="Camarero S."/>
            <person name="Miyauchi S."/>
            <person name="Serrano A."/>
            <person name="Linde D."/>
            <person name="Babiker R."/>
            <person name="Drula E."/>
            <person name="Ayuso-Fernandez I."/>
            <person name="Pacheco R."/>
            <person name="Padilla G."/>
            <person name="Ferreira P."/>
            <person name="Barriuso J."/>
            <person name="Kellner H."/>
            <person name="Castanera R."/>
            <person name="Alfaro M."/>
            <person name="Ramirez L."/>
            <person name="Pisabarro A.G."/>
            <person name="Kuo A."/>
            <person name="Tritt A."/>
            <person name="Lipzen A."/>
            <person name="He G."/>
            <person name="Yan M."/>
            <person name="Ng V."/>
            <person name="Cullen D."/>
            <person name="Martin F."/>
            <person name="Rosso M.-N."/>
            <person name="Henrissat B."/>
            <person name="Hibbett D."/>
            <person name="Martinez A.T."/>
            <person name="Grigoriev I.V."/>
        </authorList>
    </citation>
    <scope>NUCLEOTIDE SEQUENCE</scope>
    <source>
        <strain evidence="5">CIRM-BRFM 674</strain>
    </source>
</reference>